<evidence type="ECO:0000256" key="4">
    <source>
        <dbReference type="ARBA" id="ARBA00022723"/>
    </source>
</evidence>
<dbReference type="OrthoDB" id="10264738at2759"/>
<dbReference type="SMART" id="SM00332">
    <property type="entry name" value="PP2Cc"/>
    <property type="match status" value="1"/>
</dbReference>
<comment type="similarity">
    <text evidence="2">Belongs to the PP2C family.</text>
</comment>
<evidence type="ECO:0000256" key="7">
    <source>
        <dbReference type="ARBA" id="ARBA00022912"/>
    </source>
</evidence>
<dbReference type="PROSITE" id="PS51746">
    <property type="entry name" value="PPM_2"/>
    <property type="match status" value="1"/>
</dbReference>
<sequence length="420" mass="48441">MRKFNLISTKEVSEIVSWYTHVCAGTMQGYRATEEDATVILASLKNFPSCRLCTIFDGHIGKETALYCARNIADFIGNCATLDARSITDACIQMDNEILNSNFANSGSTAIIAIIEKVMNQDVFKLYICNLGDSRAMLIKKDGSFISLSEDHKPYNKKEKERIDKIGGFVENGRILGYIGVSRSFGDKNYKGRTSVPYDPHETMITCIPDIKIFYANCDDILVLGCDGIFEMLSWSEVAKFSYECVNRYSLSDAVINILDYALLSGSRDNITIQVVKFFNEQVESFHFREKLVPSIYIHNEKVTKYEFYGRFLNKYHINDRNIINNLMEYCTEIKENVFSIGPFLKRMRENKNTHIILNRRNKKDIKYLTLPILQEDLKTNNSFNAMDQNDFNRMREFFREYDKKVKMVNCSNGGNRITR</sequence>
<dbReference type="SUPFAM" id="SSF81606">
    <property type="entry name" value="PP2C-like"/>
    <property type="match status" value="1"/>
</dbReference>
<keyword evidence="13" id="KW-1185">Reference proteome</keyword>
<accession>A0A0D9QIK7</accession>
<protein>
    <recommendedName>
        <fullName evidence="3">protein-serine/threonine phosphatase</fullName>
        <ecNumber evidence="3">3.1.3.16</ecNumber>
    </recommendedName>
</protein>
<dbReference type="VEuPathDB" id="PlasmoDB:AK88_03409"/>
<dbReference type="PANTHER" id="PTHR13832">
    <property type="entry name" value="PROTEIN PHOSPHATASE 2C"/>
    <property type="match status" value="1"/>
</dbReference>
<keyword evidence="7" id="KW-0904">Protein phosphatase</keyword>
<dbReference type="PANTHER" id="PTHR13832:SF803">
    <property type="entry name" value="PROTEIN PHOSPHATASE 1G"/>
    <property type="match status" value="1"/>
</dbReference>
<evidence type="ECO:0000313" key="13">
    <source>
        <dbReference type="Proteomes" id="UP000054561"/>
    </source>
</evidence>
<keyword evidence="8" id="KW-0464">Manganese</keyword>
<dbReference type="InterPro" id="IPR001932">
    <property type="entry name" value="PPM-type_phosphatase-like_dom"/>
</dbReference>
<comment type="cofactor">
    <cofactor evidence="1">
        <name>Mn(2+)</name>
        <dbReference type="ChEBI" id="CHEBI:29035"/>
    </cofactor>
</comment>
<dbReference type="GO" id="GO:0046872">
    <property type="term" value="F:metal ion binding"/>
    <property type="evidence" value="ECO:0007669"/>
    <property type="project" value="UniProtKB-KW"/>
</dbReference>
<organism evidence="12 13">
    <name type="scientific">Plasmodium fragile</name>
    <dbReference type="NCBI Taxonomy" id="5857"/>
    <lineage>
        <taxon>Eukaryota</taxon>
        <taxon>Sar</taxon>
        <taxon>Alveolata</taxon>
        <taxon>Apicomplexa</taxon>
        <taxon>Aconoidasida</taxon>
        <taxon>Haemosporida</taxon>
        <taxon>Plasmodiidae</taxon>
        <taxon>Plasmodium</taxon>
        <taxon>Plasmodium (Plasmodium)</taxon>
    </lineage>
</organism>
<evidence type="ECO:0000256" key="10">
    <source>
        <dbReference type="ARBA" id="ARBA00048336"/>
    </source>
</evidence>
<dbReference type="EMBL" id="KQ001683">
    <property type="protein sequence ID" value="KJP86900.1"/>
    <property type="molecule type" value="Genomic_DNA"/>
</dbReference>
<evidence type="ECO:0000256" key="6">
    <source>
        <dbReference type="ARBA" id="ARBA00022842"/>
    </source>
</evidence>
<keyword evidence="4" id="KW-0479">Metal-binding</keyword>
<dbReference type="CDD" id="cd00143">
    <property type="entry name" value="PP2Cc"/>
    <property type="match status" value="1"/>
</dbReference>
<evidence type="ECO:0000256" key="1">
    <source>
        <dbReference type="ARBA" id="ARBA00001936"/>
    </source>
</evidence>
<dbReference type="InterPro" id="IPR036457">
    <property type="entry name" value="PPM-type-like_dom_sf"/>
</dbReference>
<dbReference type="EC" id="3.1.3.16" evidence="3"/>
<proteinExistence type="inferred from homology"/>
<gene>
    <name evidence="12" type="ORF">AK88_03409</name>
</gene>
<dbReference type="Proteomes" id="UP000054561">
    <property type="component" value="Unassembled WGS sequence"/>
</dbReference>
<feature type="domain" description="PPM-type phosphatase" evidence="11">
    <location>
        <begin position="21"/>
        <end position="278"/>
    </location>
</feature>
<dbReference type="GeneID" id="24268723"/>
<dbReference type="GO" id="GO:0004722">
    <property type="term" value="F:protein serine/threonine phosphatase activity"/>
    <property type="evidence" value="ECO:0007669"/>
    <property type="project" value="UniProtKB-EC"/>
</dbReference>
<evidence type="ECO:0000256" key="5">
    <source>
        <dbReference type="ARBA" id="ARBA00022801"/>
    </source>
</evidence>
<evidence type="ECO:0000313" key="12">
    <source>
        <dbReference type="EMBL" id="KJP86900.1"/>
    </source>
</evidence>
<name>A0A0D9QIK7_PLAFR</name>
<evidence type="ECO:0000256" key="2">
    <source>
        <dbReference type="ARBA" id="ARBA00006702"/>
    </source>
</evidence>
<evidence type="ECO:0000256" key="9">
    <source>
        <dbReference type="ARBA" id="ARBA00047761"/>
    </source>
</evidence>
<dbReference type="Gene3D" id="3.60.40.10">
    <property type="entry name" value="PPM-type phosphatase domain"/>
    <property type="match status" value="1"/>
</dbReference>
<dbReference type="Pfam" id="PF00481">
    <property type="entry name" value="PP2C"/>
    <property type="match status" value="1"/>
</dbReference>
<evidence type="ECO:0000256" key="8">
    <source>
        <dbReference type="ARBA" id="ARBA00023211"/>
    </source>
</evidence>
<evidence type="ECO:0000259" key="11">
    <source>
        <dbReference type="PROSITE" id="PS51746"/>
    </source>
</evidence>
<comment type="catalytic activity">
    <reaction evidence="10">
        <text>O-phospho-L-threonyl-[protein] + H2O = L-threonyl-[protein] + phosphate</text>
        <dbReference type="Rhea" id="RHEA:47004"/>
        <dbReference type="Rhea" id="RHEA-COMP:11060"/>
        <dbReference type="Rhea" id="RHEA-COMP:11605"/>
        <dbReference type="ChEBI" id="CHEBI:15377"/>
        <dbReference type="ChEBI" id="CHEBI:30013"/>
        <dbReference type="ChEBI" id="CHEBI:43474"/>
        <dbReference type="ChEBI" id="CHEBI:61977"/>
        <dbReference type="EC" id="3.1.3.16"/>
    </reaction>
</comment>
<keyword evidence="5" id="KW-0378">Hydrolase</keyword>
<dbReference type="InterPro" id="IPR015655">
    <property type="entry name" value="PP2C"/>
</dbReference>
<comment type="catalytic activity">
    <reaction evidence="9">
        <text>O-phospho-L-seryl-[protein] + H2O = L-seryl-[protein] + phosphate</text>
        <dbReference type="Rhea" id="RHEA:20629"/>
        <dbReference type="Rhea" id="RHEA-COMP:9863"/>
        <dbReference type="Rhea" id="RHEA-COMP:11604"/>
        <dbReference type="ChEBI" id="CHEBI:15377"/>
        <dbReference type="ChEBI" id="CHEBI:29999"/>
        <dbReference type="ChEBI" id="CHEBI:43474"/>
        <dbReference type="ChEBI" id="CHEBI:83421"/>
        <dbReference type="EC" id="3.1.3.16"/>
    </reaction>
</comment>
<keyword evidence="6" id="KW-0460">Magnesium</keyword>
<reference evidence="12 13" key="1">
    <citation type="submission" date="2014-03" db="EMBL/GenBank/DDBJ databases">
        <title>The Genome Sequence of Plasmodium fragile nilgiri.</title>
        <authorList>
            <consortium name="The Broad Institute Genomics Platform"/>
            <consortium name="The Broad Institute Genome Sequencing Center for Infectious Disease"/>
            <person name="Neafsey D."/>
            <person name="Duraisingh M."/>
            <person name="Young S.K."/>
            <person name="Zeng Q."/>
            <person name="Gargeya S."/>
            <person name="Abouelleil A."/>
            <person name="Alvarado L."/>
            <person name="Chapman S.B."/>
            <person name="Gainer-Dewar J."/>
            <person name="Goldberg J."/>
            <person name="Griggs A."/>
            <person name="Gujja S."/>
            <person name="Hansen M."/>
            <person name="Howarth C."/>
            <person name="Imamovic A."/>
            <person name="Larimer J."/>
            <person name="Pearson M."/>
            <person name="Poon T.W."/>
            <person name="Priest M."/>
            <person name="Roberts A."/>
            <person name="Saif S."/>
            <person name="Shea T."/>
            <person name="Sykes S."/>
            <person name="Wortman J."/>
            <person name="Nusbaum C."/>
            <person name="Birren B."/>
        </authorList>
    </citation>
    <scope>NUCLEOTIDE SEQUENCE [LARGE SCALE GENOMIC DNA]</scope>
    <source>
        <strain evidence="13">nilgiri</strain>
    </source>
</reference>
<dbReference type="AlphaFoldDB" id="A0A0D9QIK7"/>
<dbReference type="RefSeq" id="XP_012336449.1">
    <property type="nucleotide sequence ID" value="XM_012481026.1"/>
</dbReference>
<evidence type="ECO:0000256" key="3">
    <source>
        <dbReference type="ARBA" id="ARBA00013081"/>
    </source>
</evidence>
<dbReference type="OMA" id="NAMDQND"/>